<evidence type="ECO:0000313" key="9">
    <source>
        <dbReference type="Proteomes" id="UP001267710"/>
    </source>
</evidence>
<dbReference type="Gene3D" id="3.30.565.10">
    <property type="entry name" value="Histidine kinase-like ATPase, C-terminal domain"/>
    <property type="match status" value="1"/>
</dbReference>
<sequence length="683" mass="74596">MSEPTPPSPLFPRAPGPMSERIRRFDWARHPLGPLAQWPVALRLSVESMLSTHIGACLVWGPGRHTLYNDAFAPILGHKPDALGRSFEEIWSEAWPTLGPIVDKAFAGEATFIEDFPLDINRYGRPERAYFTFCYSPVRDEQGAVVGMLDTVIETTGKILAEDRARDATASLEQQVADRTADRNRLWMRSDALLMVARFDGSIAAVNPAWTAVLGWSEGETLGRNVLGFVHPEDVPAMSDELRALEQGAVRRYGTLRYRRRDGAVRWITWTAVPDEGFIQAVGRDVTEERVQADALREAEEQLRHSQKMEALGQLTGGIAHDLNNMLQGIVLPLQLIRQRVAQQRYDEVGRYVEAGLASSRRAAALTQRLLAFSRRQPLDSRALDVQSAFDGLESLLRSTCGENIVLELQLPPGLWNIFTDAHQFDNAILNLAVNARDAMPGGGRLLIQACNLVVDGPLSVHGLEPGEYVRLSVADTGTGMPQAVAQRAFDPFFTTKPIGQGTGLGLSMIYGYMRQTGGTAVIESQEGQGTAVQLYFRRSVAAPDAPEPEPLSETPGAKRRDSVLLVEDDPTVRTLAVELLKDMGFQVMQASTGTEAMALLSGALQFDLLVSDVGLPGPNGRQVADFAREQLPAIRVILMTGYAEQAAMNPGFLAPGMELLVKPFDAQALVAKVHAIMGSGDA</sequence>
<name>A0ABU1IDW9_9BURK</name>
<dbReference type="Pfam" id="PF02518">
    <property type="entry name" value="HATPase_c"/>
    <property type="match status" value="1"/>
</dbReference>
<proteinExistence type="predicted"/>
<dbReference type="InterPro" id="IPR036890">
    <property type="entry name" value="HATPase_C_sf"/>
</dbReference>
<keyword evidence="9" id="KW-1185">Reference proteome</keyword>
<dbReference type="EC" id="2.7.13.3" evidence="2"/>
<dbReference type="InterPro" id="IPR004358">
    <property type="entry name" value="Sig_transdc_His_kin-like_C"/>
</dbReference>
<dbReference type="SMART" id="SM00448">
    <property type="entry name" value="REC"/>
    <property type="match status" value="1"/>
</dbReference>
<evidence type="ECO:0000256" key="3">
    <source>
        <dbReference type="ARBA" id="ARBA00022553"/>
    </source>
</evidence>
<dbReference type="InterPro" id="IPR013656">
    <property type="entry name" value="PAS_4"/>
</dbReference>
<dbReference type="SMART" id="SM00388">
    <property type="entry name" value="HisKA"/>
    <property type="match status" value="1"/>
</dbReference>
<dbReference type="EMBL" id="JAVIZX010000001">
    <property type="protein sequence ID" value="MDR6215315.1"/>
    <property type="molecule type" value="Genomic_DNA"/>
</dbReference>
<comment type="caution">
    <text evidence="8">The sequence shown here is derived from an EMBL/GenBank/DDBJ whole genome shotgun (WGS) entry which is preliminary data.</text>
</comment>
<evidence type="ECO:0000256" key="1">
    <source>
        <dbReference type="ARBA" id="ARBA00000085"/>
    </source>
</evidence>
<dbReference type="Pfam" id="PF08447">
    <property type="entry name" value="PAS_3"/>
    <property type="match status" value="1"/>
</dbReference>
<dbReference type="InterPro" id="IPR001789">
    <property type="entry name" value="Sig_transdc_resp-reg_receiver"/>
</dbReference>
<dbReference type="Gene3D" id="1.10.287.130">
    <property type="match status" value="1"/>
</dbReference>
<dbReference type="Gene3D" id="3.30.450.20">
    <property type="entry name" value="PAS domain"/>
    <property type="match status" value="2"/>
</dbReference>
<feature type="modified residue" description="4-aspartylphosphate" evidence="4">
    <location>
        <position position="613"/>
    </location>
</feature>
<dbReference type="PROSITE" id="PS50109">
    <property type="entry name" value="HIS_KIN"/>
    <property type="match status" value="1"/>
</dbReference>
<accession>A0ABU1IDW9</accession>
<dbReference type="InterPro" id="IPR003661">
    <property type="entry name" value="HisK_dim/P_dom"/>
</dbReference>
<dbReference type="Pfam" id="PF00072">
    <property type="entry name" value="Response_reg"/>
    <property type="match status" value="1"/>
</dbReference>
<dbReference type="InterPro" id="IPR003594">
    <property type="entry name" value="HATPase_dom"/>
</dbReference>
<dbReference type="InterPro" id="IPR011006">
    <property type="entry name" value="CheY-like_superfamily"/>
</dbReference>
<evidence type="ECO:0000259" key="6">
    <source>
        <dbReference type="PROSITE" id="PS50110"/>
    </source>
</evidence>
<dbReference type="PRINTS" id="PR00344">
    <property type="entry name" value="BCTRLSENSOR"/>
</dbReference>
<dbReference type="InterPro" id="IPR035965">
    <property type="entry name" value="PAS-like_dom_sf"/>
</dbReference>
<organism evidence="8 9">
    <name type="scientific">Paracidovorax wautersii</name>
    <dbReference type="NCBI Taxonomy" id="1177982"/>
    <lineage>
        <taxon>Bacteria</taxon>
        <taxon>Pseudomonadati</taxon>
        <taxon>Pseudomonadota</taxon>
        <taxon>Betaproteobacteria</taxon>
        <taxon>Burkholderiales</taxon>
        <taxon>Comamonadaceae</taxon>
        <taxon>Paracidovorax</taxon>
    </lineage>
</organism>
<dbReference type="SMART" id="SM00387">
    <property type="entry name" value="HATPase_c"/>
    <property type="match status" value="1"/>
</dbReference>
<evidence type="ECO:0000256" key="2">
    <source>
        <dbReference type="ARBA" id="ARBA00012438"/>
    </source>
</evidence>
<protein>
    <recommendedName>
        <fullName evidence="2">histidine kinase</fullName>
        <ecNumber evidence="2">2.7.13.3</ecNumber>
    </recommendedName>
</protein>
<dbReference type="SUPFAM" id="SSF52172">
    <property type="entry name" value="CheY-like"/>
    <property type="match status" value="1"/>
</dbReference>
<dbReference type="SUPFAM" id="SSF55874">
    <property type="entry name" value="ATPase domain of HSP90 chaperone/DNA topoisomerase II/histidine kinase"/>
    <property type="match status" value="1"/>
</dbReference>
<dbReference type="InterPro" id="IPR013655">
    <property type="entry name" value="PAS_fold_3"/>
</dbReference>
<keyword evidence="3 4" id="KW-0597">Phosphoprotein</keyword>
<dbReference type="SUPFAM" id="SSF55785">
    <property type="entry name" value="PYP-like sensor domain (PAS domain)"/>
    <property type="match status" value="2"/>
</dbReference>
<dbReference type="Gene3D" id="3.40.50.2300">
    <property type="match status" value="1"/>
</dbReference>
<dbReference type="SMART" id="SM00091">
    <property type="entry name" value="PAS"/>
    <property type="match status" value="1"/>
</dbReference>
<feature type="domain" description="PAS" evidence="7">
    <location>
        <begin position="194"/>
        <end position="249"/>
    </location>
</feature>
<dbReference type="PROSITE" id="PS50112">
    <property type="entry name" value="PAS"/>
    <property type="match status" value="1"/>
</dbReference>
<dbReference type="RefSeq" id="WP_309829834.1">
    <property type="nucleotide sequence ID" value="NZ_JAVIZX010000001.1"/>
</dbReference>
<evidence type="ECO:0000259" key="7">
    <source>
        <dbReference type="PROSITE" id="PS50112"/>
    </source>
</evidence>
<evidence type="ECO:0000259" key="5">
    <source>
        <dbReference type="PROSITE" id="PS50109"/>
    </source>
</evidence>
<dbReference type="PANTHER" id="PTHR43065">
    <property type="entry name" value="SENSOR HISTIDINE KINASE"/>
    <property type="match status" value="1"/>
</dbReference>
<dbReference type="SMART" id="SM00086">
    <property type="entry name" value="PAC"/>
    <property type="match status" value="1"/>
</dbReference>
<evidence type="ECO:0000256" key="4">
    <source>
        <dbReference type="PROSITE-ProRule" id="PRU00169"/>
    </source>
</evidence>
<dbReference type="PROSITE" id="PS50110">
    <property type="entry name" value="RESPONSE_REGULATORY"/>
    <property type="match status" value="1"/>
</dbReference>
<dbReference type="SUPFAM" id="SSF47384">
    <property type="entry name" value="Homodimeric domain of signal transducing histidine kinase"/>
    <property type="match status" value="1"/>
</dbReference>
<dbReference type="InterPro" id="IPR005467">
    <property type="entry name" value="His_kinase_dom"/>
</dbReference>
<reference evidence="8 9" key="1">
    <citation type="submission" date="2023-08" db="EMBL/GenBank/DDBJ databases">
        <title>Functional and genomic diversity of the sorghum phyllosphere microbiome.</title>
        <authorList>
            <person name="Shade A."/>
        </authorList>
    </citation>
    <scope>NUCLEOTIDE SEQUENCE [LARGE SCALE GENOMIC DNA]</scope>
    <source>
        <strain evidence="8 9">SORGH_AS_0335</strain>
    </source>
</reference>
<comment type="catalytic activity">
    <reaction evidence="1">
        <text>ATP + protein L-histidine = ADP + protein N-phospho-L-histidine.</text>
        <dbReference type="EC" id="2.7.13.3"/>
    </reaction>
</comment>
<dbReference type="Proteomes" id="UP001267710">
    <property type="component" value="Unassembled WGS sequence"/>
</dbReference>
<dbReference type="InterPro" id="IPR000014">
    <property type="entry name" value="PAS"/>
</dbReference>
<evidence type="ECO:0000313" key="8">
    <source>
        <dbReference type="EMBL" id="MDR6215315.1"/>
    </source>
</evidence>
<dbReference type="InterPro" id="IPR001610">
    <property type="entry name" value="PAC"/>
</dbReference>
<dbReference type="CDD" id="cd00082">
    <property type="entry name" value="HisKA"/>
    <property type="match status" value="1"/>
</dbReference>
<feature type="domain" description="Response regulatory" evidence="6">
    <location>
        <begin position="563"/>
        <end position="678"/>
    </location>
</feature>
<dbReference type="Pfam" id="PF08448">
    <property type="entry name" value="PAS_4"/>
    <property type="match status" value="1"/>
</dbReference>
<dbReference type="Pfam" id="PF00512">
    <property type="entry name" value="HisKA"/>
    <property type="match status" value="1"/>
</dbReference>
<feature type="domain" description="Histidine kinase" evidence="5">
    <location>
        <begin position="318"/>
        <end position="541"/>
    </location>
</feature>
<dbReference type="NCBIfam" id="TIGR00229">
    <property type="entry name" value="sensory_box"/>
    <property type="match status" value="1"/>
</dbReference>
<gene>
    <name evidence="8" type="ORF">QE399_003004</name>
</gene>
<dbReference type="CDD" id="cd00130">
    <property type="entry name" value="PAS"/>
    <property type="match status" value="1"/>
</dbReference>
<dbReference type="PANTHER" id="PTHR43065:SF42">
    <property type="entry name" value="TWO-COMPONENT SENSOR PPRA"/>
    <property type="match status" value="1"/>
</dbReference>
<dbReference type="InterPro" id="IPR036097">
    <property type="entry name" value="HisK_dim/P_sf"/>
</dbReference>